<evidence type="ECO:0000313" key="4">
    <source>
        <dbReference type="Proteomes" id="UP000295416"/>
    </source>
</evidence>
<keyword evidence="1" id="KW-0812">Transmembrane</keyword>
<reference evidence="3 4" key="1">
    <citation type="submission" date="2019-03" db="EMBL/GenBank/DDBJ databases">
        <title>Genomic Encyclopedia of Type Strains, Phase IV (KMG-IV): sequencing the most valuable type-strain genomes for metagenomic binning, comparative biology and taxonomic classification.</title>
        <authorList>
            <person name="Goeker M."/>
        </authorList>
    </citation>
    <scope>NUCLEOTIDE SEQUENCE [LARGE SCALE GENOMIC DNA]</scope>
    <source>
        <strain evidence="3 4">DSM 19377</strain>
    </source>
</reference>
<dbReference type="GO" id="GO:0009245">
    <property type="term" value="P:lipid A biosynthetic process"/>
    <property type="evidence" value="ECO:0007669"/>
    <property type="project" value="TreeGrafter"/>
</dbReference>
<organism evidence="3 4">
    <name type="scientific">Scopulibacillus darangshiensis</name>
    <dbReference type="NCBI Taxonomy" id="442528"/>
    <lineage>
        <taxon>Bacteria</taxon>
        <taxon>Bacillati</taxon>
        <taxon>Bacillota</taxon>
        <taxon>Bacilli</taxon>
        <taxon>Bacillales</taxon>
        <taxon>Sporolactobacillaceae</taxon>
        <taxon>Scopulibacillus</taxon>
    </lineage>
</organism>
<feature type="transmembrane region" description="Helical" evidence="1">
    <location>
        <begin position="6"/>
        <end position="26"/>
    </location>
</feature>
<keyword evidence="4" id="KW-1185">Reference proteome</keyword>
<comment type="caution">
    <text evidence="3">The sequence shown here is derived from an EMBL/GenBank/DDBJ whole genome shotgun (WGS) entry which is preliminary data.</text>
</comment>
<evidence type="ECO:0000259" key="2">
    <source>
        <dbReference type="Pfam" id="PF00149"/>
    </source>
</evidence>
<feature type="domain" description="Calcineurin-like phosphoesterase" evidence="2">
    <location>
        <begin position="50"/>
        <end position="205"/>
    </location>
</feature>
<dbReference type="RefSeq" id="WP_132743288.1">
    <property type="nucleotide sequence ID" value="NZ_SLXK01000002.1"/>
</dbReference>
<protein>
    <submittedName>
        <fullName evidence="3">Putative MPP superfamily phosphohydrolase</fullName>
    </submittedName>
</protein>
<dbReference type="EMBL" id="SLXK01000002">
    <property type="protein sequence ID" value="TCP31671.1"/>
    <property type="molecule type" value="Genomic_DNA"/>
</dbReference>
<dbReference type="InterPro" id="IPR029052">
    <property type="entry name" value="Metallo-depent_PP-like"/>
</dbReference>
<accession>A0A4R2PC65</accession>
<name>A0A4R2PC65_9BACL</name>
<proteinExistence type="predicted"/>
<dbReference type="Proteomes" id="UP000295416">
    <property type="component" value="Unassembled WGS sequence"/>
</dbReference>
<dbReference type="Pfam" id="PF00149">
    <property type="entry name" value="Metallophos"/>
    <property type="match status" value="1"/>
</dbReference>
<evidence type="ECO:0000256" key="1">
    <source>
        <dbReference type="SAM" id="Phobius"/>
    </source>
</evidence>
<dbReference type="Gene3D" id="3.60.21.10">
    <property type="match status" value="1"/>
</dbReference>
<sequence length="263" mass="29650">MIILWLIIISALLMIILGAGLIFMYLEAHRDRIIKHFVAIDHLPHAFHHFRIFFISDIHRREITSDLLNAIKEKPDLVIIGGDLTENGVPFERVEENVKKLTSLGPVIFVWGNHDIQVDREKFLEILKKHGVKIVENDTYVVSSQSSHLNLVCVHDATNELDDLDRAIMMKKAGPIILISHNPIIKNQIKEDDNISLIVSGHTHGGQIRLLGWGPREKGGVKKVLSSTLIISNGYGTTRLPLRFGAPPDTLFLELVHNLCKLV</sequence>
<evidence type="ECO:0000313" key="3">
    <source>
        <dbReference type="EMBL" id="TCP31671.1"/>
    </source>
</evidence>
<keyword evidence="1" id="KW-0472">Membrane</keyword>
<dbReference type="OrthoDB" id="9780884at2"/>
<dbReference type="PANTHER" id="PTHR31302:SF32">
    <property type="entry name" value="PHOSPHOESTERASE"/>
    <property type="match status" value="1"/>
</dbReference>
<dbReference type="PANTHER" id="PTHR31302">
    <property type="entry name" value="TRANSMEMBRANE PROTEIN WITH METALLOPHOSPHOESTERASE DOMAIN-RELATED"/>
    <property type="match status" value="1"/>
</dbReference>
<dbReference type="InterPro" id="IPR004843">
    <property type="entry name" value="Calcineurin-like_PHP"/>
</dbReference>
<gene>
    <name evidence="3" type="ORF">EV207_102161</name>
</gene>
<keyword evidence="1" id="KW-1133">Transmembrane helix</keyword>
<dbReference type="SUPFAM" id="SSF56300">
    <property type="entry name" value="Metallo-dependent phosphatases"/>
    <property type="match status" value="1"/>
</dbReference>
<dbReference type="GO" id="GO:0016020">
    <property type="term" value="C:membrane"/>
    <property type="evidence" value="ECO:0007669"/>
    <property type="project" value="GOC"/>
</dbReference>
<dbReference type="AlphaFoldDB" id="A0A4R2PC65"/>
<dbReference type="GO" id="GO:0008758">
    <property type="term" value="F:UDP-2,3-diacylglucosamine hydrolase activity"/>
    <property type="evidence" value="ECO:0007669"/>
    <property type="project" value="TreeGrafter"/>
</dbReference>
<dbReference type="InterPro" id="IPR051158">
    <property type="entry name" value="Metallophosphoesterase_sf"/>
</dbReference>
<keyword evidence="3" id="KW-0378">Hydrolase</keyword>